<feature type="signal peptide" evidence="1">
    <location>
        <begin position="1"/>
        <end position="27"/>
    </location>
</feature>
<dbReference type="SUPFAM" id="SSF53850">
    <property type="entry name" value="Periplasmic binding protein-like II"/>
    <property type="match status" value="1"/>
</dbReference>
<dbReference type="PIRSF" id="PIRSF002741">
    <property type="entry name" value="MppA"/>
    <property type="match status" value="1"/>
</dbReference>
<dbReference type="InterPro" id="IPR030678">
    <property type="entry name" value="Peptide/Ni-bd"/>
</dbReference>
<organism evidence="3 4">
    <name type="scientific">Amycolatopsis melonis</name>
    <dbReference type="NCBI Taxonomy" id="3156488"/>
    <lineage>
        <taxon>Bacteria</taxon>
        <taxon>Bacillati</taxon>
        <taxon>Actinomycetota</taxon>
        <taxon>Actinomycetes</taxon>
        <taxon>Pseudonocardiales</taxon>
        <taxon>Pseudonocardiaceae</taxon>
        <taxon>Amycolatopsis</taxon>
    </lineage>
</organism>
<sequence>MTAYRRLLAACLLVPLASGCFATAAPADGGRLRVALAFPPSQNFSPYGQDGYLLSRLGVAEGLTRLAADGTAAPALATSWTAGDDSRAWSFTVRDARFQDGTPVTAAAVADALTRATQRKPVPPALTGVKLTAVASGERQVRVGTDVPDPVLPLRLSNPALAVFSPKAYEQPGAVDVRGTATGPFALKEITGTTAATLDRFDGYWGGPARAPGLDAKFVADGTARANALRTGQADIVEALPVAQVASLDQQQVQEKATPRTTVLYLNTKSGVFADPGVRAAAREAIDTSVLARNVYEGHAEPAQGLFGPALTWTQHKRIPPEGRAKAVRPPSNVITIATHSSRPELPEAAQVLQQQLQKAGFTVKLEVLDSARLDSDALAGKFDAVVSSRNVMLETGDPVSVLASDYTCAGGYNLAKVCERRVDDAVAAAERVADPARRQDAVMAAEAAVLATDAVIPLVHLKVATGIGVPVQGTVADPYERALVGPGTHR</sequence>
<dbReference type="EMBL" id="JBDZYD010000001">
    <property type="protein sequence ID" value="MEQ0557954.1"/>
    <property type="molecule type" value="Genomic_DNA"/>
</dbReference>
<keyword evidence="1" id="KW-0732">Signal</keyword>
<dbReference type="PROSITE" id="PS51257">
    <property type="entry name" value="PROKAR_LIPOPROTEIN"/>
    <property type="match status" value="1"/>
</dbReference>
<evidence type="ECO:0000256" key="1">
    <source>
        <dbReference type="SAM" id="SignalP"/>
    </source>
</evidence>
<dbReference type="PANTHER" id="PTHR30290:SF65">
    <property type="entry name" value="MONOACYL PHOSPHATIDYLINOSITOL TETRAMANNOSIDE-BINDING PROTEIN LPQW-RELATED"/>
    <property type="match status" value="1"/>
</dbReference>
<evidence type="ECO:0000313" key="4">
    <source>
        <dbReference type="Proteomes" id="UP001440984"/>
    </source>
</evidence>
<evidence type="ECO:0000313" key="3">
    <source>
        <dbReference type="EMBL" id="MEQ0557954.1"/>
    </source>
</evidence>
<keyword evidence="4" id="KW-1185">Reference proteome</keyword>
<dbReference type="Pfam" id="PF00496">
    <property type="entry name" value="SBP_bac_5"/>
    <property type="match status" value="1"/>
</dbReference>
<reference evidence="3 4" key="1">
    <citation type="submission" date="2024-05" db="EMBL/GenBank/DDBJ databases">
        <authorList>
            <person name="Zhao H."/>
            <person name="Xu Y."/>
            <person name="Lin S."/>
            <person name="Spain J.C."/>
            <person name="Zhou N.-Y."/>
        </authorList>
    </citation>
    <scope>NUCLEOTIDE SEQUENCE [LARGE SCALE GENOMIC DNA]</scope>
    <source>
        <strain evidence="3 4">NEAU-NG30</strain>
    </source>
</reference>
<dbReference type="InterPro" id="IPR000914">
    <property type="entry name" value="SBP_5_dom"/>
</dbReference>
<dbReference type="InterPro" id="IPR039424">
    <property type="entry name" value="SBP_5"/>
</dbReference>
<proteinExistence type="predicted"/>
<accession>A0ABV0L6M9</accession>
<evidence type="ECO:0000259" key="2">
    <source>
        <dbReference type="Pfam" id="PF00496"/>
    </source>
</evidence>
<feature type="chain" id="PRO_5045059389" evidence="1">
    <location>
        <begin position="28"/>
        <end position="491"/>
    </location>
</feature>
<name>A0ABV0L6M9_9PSEU</name>
<dbReference type="RefSeq" id="WP_348947284.1">
    <property type="nucleotide sequence ID" value="NZ_JBDZYD010000001.1"/>
</dbReference>
<protein>
    <submittedName>
        <fullName evidence="3">ABC transporter substrate-binding protein</fullName>
    </submittedName>
</protein>
<comment type="caution">
    <text evidence="3">The sequence shown here is derived from an EMBL/GenBank/DDBJ whole genome shotgun (WGS) entry which is preliminary data.</text>
</comment>
<dbReference type="PANTHER" id="PTHR30290">
    <property type="entry name" value="PERIPLASMIC BINDING COMPONENT OF ABC TRANSPORTER"/>
    <property type="match status" value="1"/>
</dbReference>
<dbReference type="Gene3D" id="3.10.105.10">
    <property type="entry name" value="Dipeptide-binding Protein, Domain 3"/>
    <property type="match status" value="1"/>
</dbReference>
<dbReference type="Proteomes" id="UP001440984">
    <property type="component" value="Unassembled WGS sequence"/>
</dbReference>
<gene>
    <name evidence="3" type="ORF">ABJI51_02640</name>
</gene>
<feature type="domain" description="Solute-binding protein family 5" evidence="2">
    <location>
        <begin position="73"/>
        <end position="413"/>
    </location>
</feature>
<dbReference type="Gene3D" id="3.40.190.10">
    <property type="entry name" value="Periplasmic binding protein-like II"/>
    <property type="match status" value="1"/>
</dbReference>